<evidence type="ECO:0000313" key="8">
    <source>
        <dbReference type="EnsemblMetazoa" id="KAF7487712.1"/>
    </source>
</evidence>
<proteinExistence type="predicted"/>
<dbReference type="PANTHER" id="PTHR10270">
    <property type="entry name" value="SOX TRANSCRIPTION FACTOR"/>
    <property type="match status" value="1"/>
</dbReference>
<dbReference type="EMBL" id="WVUK01000066">
    <property type="protein sequence ID" value="KAF7487712.1"/>
    <property type="molecule type" value="Genomic_DNA"/>
</dbReference>
<feature type="region of interest" description="Disordered" evidence="5">
    <location>
        <begin position="390"/>
        <end position="416"/>
    </location>
</feature>
<dbReference type="GO" id="GO:0007420">
    <property type="term" value="P:brain development"/>
    <property type="evidence" value="ECO:0007669"/>
    <property type="project" value="TreeGrafter"/>
</dbReference>
<protein>
    <submittedName>
        <fullName evidence="7">Putative transcription factor SOX-14</fullName>
    </submittedName>
</protein>
<dbReference type="Pfam" id="PF00505">
    <property type="entry name" value="HMG_box"/>
    <property type="match status" value="1"/>
</dbReference>
<dbReference type="GO" id="GO:0000978">
    <property type="term" value="F:RNA polymerase II cis-regulatory region sequence-specific DNA binding"/>
    <property type="evidence" value="ECO:0007669"/>
    <property type="project" value="TreeGrafter"/>
</dbReference>
<evidence type="ECO:0000313" key="7">
    <source>
        <dbReference type="EMBL" id="KAF7487712.1"/>
    </source>
</evidence>
<comment type="subcellular location">
    <subcellularLocation>
        <location evidence="1">Nucleus</location>
    </subcellularLocation>
</comment>
<keyword evidence="3 4" id="KW-0539">Nucleus</keyword>
<dbReference type="Gene3D" id="1.10.30.10">
    <property type="entry name" value="High mobility group box domain"/>
    <property type="match status" value="1"/>
</dbReference>
<dbReference type="PROSITE" id="PS50118">
    <property type="entry name" value="HMG_BOX_2"/>
    <property type="match status" value="1"/>
</dbReference>
<reference evidence="7" key="2">
    <citation type="submission" date="2020-01" db="EMBL/GenBank/DDBJ databases">
        <authorList>
            <person name="Korhonen P.K.K."/>
            <person name="Guangxu M.G."/>
            <person name="Wang T.W."/>
            <person name="Stroehlein A.J.S."/>
            <person name="Young N.D."/>
            <person name="Ang C.-S.A."/>
            <person name="Fernando D.W.F."/>
            <person name="Lu H.L."/>
            <person name="Taylor S.T."/>
            <person name="Ehtesham M.E.M."/>
            <person name="Najaraj S.H.N."/>
            <person name="Harsha G.H.G."/>
            <person name="Madugundu A.M."/>
            <person name="Renuse S.R."/>
            <person name="Holt D.H."/>
            <person name="Pandey A.P."/>
            <person name="Papenfuss A.P."/>
            <person name="Gasser R.B.G."/>
            <person name="Fischer K.F."/>
        </authorList>
    </citation>
    <scope>NUCLEOTIDE SEQUENCE</scope>
    <source>
        <strain evidence="7">SSS_KF_BRIS2020</strain>
    </source>
</reference>
<dbReference type="GO" id="GO:0005634">
    <property type="term" value="C:nucleus"/>
    <property type="evidence" value="ECO:0007669"/>
    <property type="project" value="UniProtKB-SubCell"/>
</dbReference>
<reference evidence="9" key="1">
    <citation type="journal article" date="2020" name="PLoS Negl. Trop. Dis.">
        <title>High-quality nuclear genome for Sarcoptes scabiei-A critical resource for a neglected parasite.</title>
        <authorList>
            <person name="Korhonen P.K."/>
            <person name="Gasser R.B."/>
            <person name="Ma G."/>
            <person name="Wang T."/>
            <person name="Stroehlein A.J."/>
            <person name="Young N.D."/>
            <person name="Ang C.S."/>
            <person name="Fernando D.D."/>
            <person name="Lu H.C."/>
            <person name="Taylor S."/>
            <person name="Reynolds S.L."/>
            <person name="Mofiz E."/>
            <person name="Najaraj S.H."/>
            <person name="Gowda H."/>
            <person name="Madugundu A."/>
            <person name="Renuse S."/>
            <person name="Holt D."/>
            <person name="Pandey A."/>
            <person name="Papenfuss A.T."/>
            <person name="Fischer K."/>
        </authorList>
    </citation>
    <scope>NUCLEOTIDE SEQUENCE [LARGE SCALE GENOMIC DNA]</scope>
</reference>
<evidence type="ECO:0000313" key="9">
    <source>
        <dbReference type="Proteomes" id="UP000070412"/>
    </source>
</evidence>
<accession>A0A834R006</accession>
<dbReference type="PANTHER" id="PTHR10270:SF323">
    <property type="entry name" value="TRANSCRIPTION FACTOR SOX-14-RELATED"/>
    <property type="match status" value="1"/>
</dbReference>
<dbReference type="GO" id="GO:0001228">
    <property type="term" value="F:DNA-binding transcription activator activity, RNA polymerase II-specific"/>
    <property type="evidence" value="ECO:0007669"/>
    <property type="project" value="TreeGrafter"/>
</dbReference>
<dbReference type="Proteomes" id="UP000070412">
    <property type="component" value="Unassembled WGS sequence"/>
</dbReference>
<sequence length="658" mass="72138">MEILPSPFNDIDYIRIDNVNHSSEHSNSSSCSLSLNNNDDEDDEMDLNQSLIDVQEQQRLQKSHNQTITIVENQQSIDSIQSLNVTTNNFDDNIIETEEMLESVTSPNDANVPETLFGSLKVSENSQTPYTDATRCKRNSSHNHIKRPMNAFMVWSQIERRKICVQQPEIHNAEISKQLGKRWKLLTETERQPFIAEAERLRVLHLKQYPDYKYRPKKKLKMNPINGAANDELISTQTKTIDSIGGTSCEQIKHFVNGVSGNVGSKRSCAIATLTNGTTITTIPGGHLTAITTPTTIVSINPNGLIDLPKRSLDAKTTPIACNDQHVMIRKTKMASISNSPSSTSSSCSSNKTIKSNQSETRFFTFESLANISGSISPISNDSAIEELISNPERSSSSSSSSSLSSSSSSSSSSTSSTLASLSSLVNLNVTKGSNNLKLNSSINNGRTQRFILQNNSGQITPTSSVTSGFGSESDADIGLFQTITDSGRGGANSSYYDSLGNPILTEIENQNRSALDGDENAIYNQLLLKNFDSEDSALDKLLSSSSVMASPPSSTTSINDLDDIWEINVNSSSSKTGTCFSKTDHWTCGSDGCYNNPTMTAIAINSQKRSLDFSFDSLNPSSNYVSHFEFPDYDRLEEKNLFVSDEWNEKTLLSDFS</sequence>
<dbReference type="SUPFAM" id="SSF47095">
    <property type="entry name" value="HMG-box"/>
    <property type="match status" value="1"/>
</dbReference>
<organism evidence="7">
    <name type="scientific">Sarcoptes scabiei</name>
    <name type="common">Itch mite</name>
    <name type="synonym">Acarus scabiei</name>
    <dbReference type="NCBI Taxonomy" id="52283"/>
    <lineage>
        <taxon>Eukaryota</taxon>
        <taxon>Metazoa</taxon>
        <taxon>Ecdysozoa</taxon>
        <taxon>Arthropoda</taxon>
        <taxon>Chelicerata</taxon>
        <taxon>Arachnida</taxon>
        <taxon>Acari</taxon>
        <taxon>Acariformes</taxon>
        <taxon>Sarcoptiformes</taxon>
        <taxon>Astigmata</taxon>
        <taxon>Psoroptidia</taxon>
        <taxon>Sarcoptoidea</taxon>
        <taxon>Sarcoptidae</taxon>
        <taxon>Sarcoptinae</taxon>
        <taxon>Sarcoptes</taxon>
    </lineage>
</organism>
<keyword evidence="2 4" id="KW-0238">DNA-binding</keyword>
<feature type="compositionally biased region" description="Low complexity" evidence="5">
    <location>
        <begin position="395"/>
        <end position="416"/>
    </location>
</feature>
<feature type="region of interest" description="Disordered" evidence="5">
    <location>
        <begin position="334"/>
        <end position="354"/>
    </location>
</feature>
<dbReference type="AlphaFoldDB" id="A0A834R006"/>
<reference evidence="8" key="3">
    <citation type="submission" date="2022-06" db="UniProtKB">
        <authorList>
            <consortium name="EnsemblMetazoa"/>
        </authorList>
    </citation>
    <scope>IDENTIFICATION</scope>
</reference>
<evidence type="ECO:0000256" key="1">
    <source>
        <dbReference type="ARBA" id="ARBA00004123"/>
    </source>
</evidence>
<feature type="region of interest" description="Disordered" evidence="5">
    <location>
        <begin position="21"/>
        <end position="44"/>
    </location>
</feature>
<dbReference type="InterPro" id="IPR036910">
    <property type="entry name" value="HMG_box_dom_sf"/>
</dbReference>
<evidence type="ECO:0000256" key="5">
    <source>
        <dbReference type="SAM" id="MobiDB-lite"/>
    </source>
</evidence>
<dbReference type="CDD" id="cd22029">
    <property type="entry name" value="HMG-box_SoxC"/>
    <property type="match status" value="1"/>
</dbReference>
<dbReference type="GO" id="GO:0030182">
    <property type="term" value="P:neuron differentiation"/>
    <property type="evidence" value="ECO:0007669"/>
    <property type="project" value="TreeGrafter"/>
</dbReference>
<dbReference type="SMART" id="SM00398">
    <property type="entry name" value="HMG"/>
    <property type="match status" value="1"/>
</dbReference>
<feature type="compositionally biased region" description="Low complexity" evidence="5">
    <location>
        <begin position="336"/>
        <end position="354"/>
    </location>
</feature>
<dbReference type="OrthoDB" id="6247875at2759"/>
<evidence type="ECO:0000256" key="3">
    <source>
        <dbReference type="ARBA" id="ARBA00023242"/>
    </source>
</evidence>
<dbReference type="FunFam" id="1.10.30.10:FF:000007">
    <property type="entry name" value="Transcription factor SOX"/>
    <property type="match status" value="1"/>
</dbReference>
<gene>
    <name evidence="7" type="ORF">SSS_6056</name>
</gene>
<feature type="DNA-binding region" description="HMG box" evidence="4">
    <location>
        <begin position="145"/>
        <end position="213"/>
    </location>
</feature>
<feature type="domain" description="HMG box" evidence="6">
    <location>
        <begin position="145"/>
        <end position="213"/>
    </location>
</feature>
<evidence type="ECO:0000256" key="4">
    <source>
        <dbReference type="PROSITE-ProRule" id="PRU00267"/>
    </source>
</evidence>
<dbReference type="InterPro" id="IPR050140">
    <property type="entry name" value="SRY-related_HMG-box_TF-like"/>
</dbReference>
<evidence type="ECO:0000256" key="2">
    <source>
        <dbReference type="ARBA" id="ARBA00023125"/>
    </source>
</evidence>
<keyword evidence="9" id="KW-1185">Reference proteome</keyword>
<evidence type="ECO:0000259" key="6">
    <source>
        <dbReference type="PROSITE" id="PS50118"/>
    </source>
</evidence>
<name>A0A834R006_SARSC</name>
<dbReference type="EnsemblMetazoa" id="SSS_6056s_mrna">
    <property type="protein sequence ID" value="KAF7487712.1"/>
    <property type="gene ID" value="SSS_6056"/>
</dbReference>
<dbReference type="InterPro" id="IPR009071">
    <property type="entry name" value="HMG_box_dom"/>
</dbReference>
<feature type="compositionally biased region" description="Low complexity" evidence="5">
    <location>
        <begin position="21"/>
        <end position="37"/>
    </location>
</feature>
<dbReference type="GO" id="GO:0000122">
    <property type="term" value="P:negative regulation of transcription by RNA polymerase II"/>
    <property type="evidence" value="ECO:0007669"/>
    <property type="project" value="TreeGrafter"/>
</dbReference>